<dbReference type="Gene3D" id="2.40.480.10">
    <property type="entry name" value="Allene oxide cyclase-like"/>
    <property type="match status" value="1"/>
</dbReference>
<comment type="subunit">
    <text evidence="2 4">Homodimer.</text>
</comment>
<evidence type="ECO:0000256" key="2">
    <source>
        <dbReference type="ARBA" id="ARBA00011738"/>
    </source>
</evidence>
<proteinExistence type="inferred from homology"/>
<keyword evidence="4" id="KW-0052">Apoplast</keyword>
<protein>
    <recommendedName>
        <fullName evidence="4">Dirigent protein</fullName>
    </recommendedName>
</protein>
<accession>A0AA41RP11</accession>
<dbReference type="AlphaFoldDB" id="A0AA41RP11"/>
<gene>
    <name evidence="5" type="ORF">MKW94_024941</name>
</gene>
<evidence type="ECO:0000256" key="4">
    <source>
        <dbReference type="RuleBase" id="RU363099"/>
    </source>
</evidence>
<evidence type="ECO:0000256" key="1">
    <source>
        <dbReference type="ARBA" id="ARBA00010746"/>
    </source>
</evidence>
<evidence type="ECO:0000313" key="6">
    <source>
        <dbReference type="Proteomes" id="UP001177140"/>
    </source>
</evidence>
<keyword evidence="3 4" id="KW-0964">Secreted</keyword>
<comment type="caution">
    <text evidence="5">The sequence shown here is derived from an EMBL/GenBank/DDBJ whole genome shotgun (WGS) entry which is preliminary data.</text>
</comment>
<evidence type="ECO:0000313" key="5">
    <source>
        <dbReference type="EMBL" id="MCL7023962.1"/>
    </source>
</evidence>
<dbReference type="PANTHER" id="PTHR21495">
    <property type="entry name" value="NUCLEOPORIN-RELATED"/>
    <property type="match status" value="1"/>
</dbReference>
<dbReference type="GO" id="GO:0048046">
    <property type="term" value="C:apoplast"/>
    <property type="evidence" value="ECO:0007669"/>
    <property type="project" value="UniProtKB-SubCell"/>
</dbReference>
<comment type="function">
    <text evidence="4">Dirigent proteins impart stereoselectivity on the phenoxy radical-coupling reaction, yielding optically active lignans from two molecules of coniferyl alcohol in the biosynthesis of lignans, flavonolignans, and alkaloids and thus plays a central role in plant secondary metabolism.</text>
</comment>
<keyword evidence="6" id="KW-1185">Reference proteome</keyword>
<dbReference type="Proteomes" id="UP001177140">
    <property type="component" value="Unassembled WGS sequence"/>
</dbReference>
<dbReference type="InterPro" id="IPR044859">
    <property type="entry name" value="Allene_oxi_cyc_Dirigent"/>
</dbReference>
<dbReference type="InterPro" id="IPR004265">
    <property type="entry name" value="Dirigent"/>
</dbReference>
<evidence type="ECO:0000256" key="3">
    <source>
        <dbReference type="ARBA" id="ARBA00022525"/>
    </source>
</evidence>
<sequence>MSMENMSNLHFYFHDNYITGNYPTSCKIGEAPGISNSSSTLFGELYMLDSPLTVGPALDSRVIGRSQCLYGFSDQNDFAFTMGISLVFTGIKKFNGSTINIFTRNPISHTYREFAIVGGTGYFEYARGFIIGKTYWYNIKNVILEYSCTIVYY</sequence>
<dbReference type="GO" id="GO:0009699">
    <property type="term" value="P:phenylpropanoid biosynthetic process"/>
    <property type="evidence" value="ECO:0007669"/>
    <property type="project" value="UniProtKB-ARBA"/>
</dbReference>
<dbReference type="EMBL" id="JAJJMA010028729">
    <property type="protein sequence ID" value="MCL7023962.1"/>
    <property type="molecule type" value="Genomic_DNA"/>
</dbReference>
<dbReference type="Pfam" id="PF03018">
    <property type="entry name" value="Dirigent"/>
    <property type="match status" value="1"/>
</dbReference>
<comment type="similarity">
    <text evidence="1 4">Belongs to the plant dirigent protein family.</text>
</comment>
<reference evidence="5" key="1">
    <citation type="submission" date="2022-03" db="EMBL/GenBank/DDBJ databases">
        <title>A functionally conserved STORR gene fusion in Papaver species that diverged 16.8 million years ago.</title>
        <authorList>
            <person name="Catania T."/>
        </authorList>
    </citation>
    <scope>NUCLEOTIDE SEQUENCE</scope>
    <source>
        <strain evidence="5">S-191538</strain>
    </source>
</reference>
<organism evidence="5 6">
    <name type="scientific">Papaver nudicaule</name>
    <name type="common">Iceland poppy</name>
    <dbReference type="NCBI Taxonomy" id="74823"/>
    <lineage>
        <taxon>Eukaryota</taxon>
        <taxon>Viridiplantae</taxon>
        <taxon>Streptophyta</taxon>
        <taxon>Embryophyta</taxon>
        <taxon>Tracheophyta</taxon>
        <taxon>Spermatophyta</taxon>
        <taxon>Magnoliopsida</taxon>
        <taxon>Ranunculales</taxon>
        <taxon>Papaveraceae</taxon>
        <taxon>Papaveroideae</taxon>
        <taxon>Papaver</taxon>
    </lineage>
</organism>
<comment type="subcellular location">
    <subcellularLocation>
        <location evidence="4">Secreted</location>
        <location evidence="4">Extracellular space</location>
        <location evidence="4">Apoplast</location>
    </subcellularLocation>
</comment>
<name>A0AA41RP11_PAPNU</name>